<reference evidence="1" key="1">
    <citation type="submission" date="2017-07" db="EMBL/GenBank/DDBJ databases">
        <title>Taro Niue Genome Assembly and Annotation.</title>
        <authorList>
            <person name="Atibalentja N."/>
            <person name="Keating K."/>
            <person name="Fields C.J."/>
        </authorList>
    </citation>
    <scope>NUCLEOTIDE SEQUENCE</scope>
    <source>
        <strain evidence="1">Niue_2</strain>
        <tissue evidence="1">Leaf</tissue>
    </source>
</reference>
<sequence length="80" mass="9250">EETLHHLFVGCPYSQRIWREIARKTGSFITLQGDVPSLLKEWHRVKEWTVNLANVNVSLSPLLGVWEGRVPYTFLVLAFV</sequence>
<comment type="caution">
    <text evidence="1">The sequence shown here is derived from an EMBL/GenBank/DDBJ whole genome shotgun (WGS) entry which is preliminary data.</text>
</comment>
<evidence type="ECO:0000313" key="2">
    <source>
        <dbReference type="Proteomes" id="UP000652761"/>
    </source>
</evidence>
<dbReference type="EMBL" id="NMUH01000606">
    <property type="protein sequence ID" value="MQL82062.1"/>
    <property type="molecule type" value="Genomic_DNA"/>
</dbReference>
<organism evidence="1 2">
    <name type="scientific">Colocasia esculenta</name>
    <name type="common">Wild taro</name>
    <name type="synonym">Arum esculentum</name>
    <dbReference type="NCBI Taxonomy" id="4460"/>
    <lineage>
        <taxon>Eukaryota</taxon>
        <taxon>Viridiplantae</taxon>
        <taxon>Streptophyta</taxon>
        <taxon>Embryophyta</taxon>
        <taxon>Tracheophyta</taxon>
        <taxon>Spermatophyta</taxon>
        <taxon>Magnoliopsida</taxon>
        <taxon>Liliopsida</taxon>
        <taxon>Araceae</taxon>
        <taxon>Aroideae</taxon>
        <taxon>Colocasieae</taxon>
        <taxon>Colocasia</taxon>
    </lineage>
</organism>
<dbReference type="Proteomes" id="UP000652761">
    <property type="component" value="Unassembled WGS sequence"/>
</dbReference>
<accession>A0A843U999</accession>
<name>A0A843U999_COLES</name>
<dbReference type="AlphaFoldDB" id="A0A843U999"/>
<proteinExistence type="predicted"/>
<gene>
    <name evidence="1" type="ORF">Taro_014542</name>
</gene>
<evidence type="ECO:0000313" key="1">
    <source>
        <dbReference type="EMBL" id="MQL82062.1"/>
    </source>
</evidence>
<protein>
    <submittedName>
        <fullName evidence="1">Uncharacterized protein</fullName>
    </submittedName>
</protein>
<keyword evidence="2" id="KW-1185">Reference proteome</keyword>
<feature type="non-terminal residue" evidence="1">
    <location>
        <position position="1"/>
    </location>
</feature>